<organism evidence="2 3">
    <name type="scientific">Carnegiea gigantea</name>
    <dbReference type="NCBI Taxonomy" id="171969"/>
    <lineage>
        <taxon>Eukaryota</taxon>
        <taxon>Viridiplantae</taxon>
        <taxon>Streptophyta</taxon>
        <taxon>Embryophyta</taxon>
        <taxon>Tracheophyta</taxon>
        <taxon>Spermatophyta</taxon>
        <taxon>Magnoliopsida</taxon>
        <taxon>eudicotyledons</taxon>
        <taxon>Gunneridae</taxon>
        <taxon>Pentapetalae</taxon>
        <taxon>Caryophyllales</taxon>
        <taxon>Cactineae</taxon>
        <taxon>Cactaceae</taxon>
        <taxon>Cactoideae</taxon>
        <taxon>Echinocereeae</taxon>
        <taxon>Carnegiea</taxon>
    </lineage>
</organism>
<accession>A0A9Q1QDZ0</accession>
<evidence type="ECO:0000256" key="1">
    <source>
        <dbReference type="SAM" id="MobiDB-lite"/>
    </source>
</evidence>
<sequence>MVFGGKEAPRYASPHNDPLVIETKIVSAIVRRIMIDTGSSVDIITWDCLKKVAHPGCDIVPLVHPTLGFGGQEVNPAGMIRLLVRFGDKLKSKNLEVDFLVDDVPKAYNVILGHPTLHKPADARLYSGGRPRNSYPPEIPEPASPRPCANTPRYRHGPADSLAPWLEPPFQPLRSLLPWPLRAHLLAGTTGLSSQPLGHPDQPLAFPSVAGAGLPAPPAFGTLPRLSPPKANASTIITSSSVILGESEVSKVAKSHDLTNVDEIGGWLVGARGRTATDLRSSPHGLRGGSVFLETGVRSLVDQLPECRGADHSAPASPGQVGADAAVSSERPSVRGRLRTGVASPLLDSAQHRLPLAPEWHPQSQRPSTSPSLALHKIKGKSSQNQTEKLTNIGITNILRKILKDQKGRCGKEEVISKTLQVRELIQRFPITRLTLPPLRALNIFYYLRHKLRDGPGLIVLPYVELEPMASLKGLLTGLRSFQSKTFPLPDSRWTKRKSYFQCFTFDFFLMAVINPCLLLKQYHPKSPVSLEALWMACTRLNTRAEKSNTIVESHAINCYTFSGRFIHGCIRLEDYEGVPYRQEGRPWDRKSNCSDHPTGLSGLGPLETLELIDAPSEDECLYELSEEEEEKVPPEVELILAEATSALGFDELGAE</sequence>
<feature type="region of interest" description="Disordered" evidence="1">
    <location>
        <begin position="308"/>
        <end position="342"/>
    </location>
</feature>
<dbReference type="AlphaFoldDB" id="A0A9Q1QDZ0"/>
<gene>
    <name evidence="2" type="ORF">Cgig2_029997</name>
</gene>
<protein>
    <recommendedName>
        <fullName evidence="4">Peptidase A2 domain-containing protein</fullName>
    </recommendedName>
</protein>
<dbReference type="EMBL" id="JAKOGI010000273">
    <property type="protein sequence ID" value="KAJ8438016.1"/>
    <property type="molecule type" value="Genomic_DNA"/>
</dbReference>
<evidence type="ECO:0000313" key="3">
    <source>
        <dbReference type="Proteomes" id="UP001153076"/>
    </source>
</evidence>
<evidence type="ECO:0000313" key="2">
    <source>
        <dbReference type="EMBL" id="KAJ8438016.1"/>
    </source>
</evidence>
<dbReference type="PANTHER" id="PTHR33240">
    <property type="entry name" value="OS08G0508500 PROTEIN"/>
    <property type="match status" value="1"/>
</dbReference>
<proteinExistence type="predicted"/>
<evidence type="ECO:0008006" key="4">
    <source>
        <dbReference type="Google" id="ProtNLM"/>
    </source>
</evidence>
<keyword evidence="3" id="KW-1185">Reference proteome</keyword>
<dbReference type="InterPro" id="IPR021109">
    <property type="entry name" value="Peptidase_aspartic_dom_sf"/>
</dbReference>
<dbReference type="CDD" id="cd00303">
    <property type="entry name" value="retropepsin_like"/>
    <property type="match status" value="1"/>
</dbReference>
<comment type="caution">
    <text evidence="2">The sequence shown here is derived from an EMBL/GenBank/DDBJ whole genome shotgun (WGS) entry which is preliminary data.</text>
</comment>
<feature type="region of interest" description="Disordered" evidence="1">
    <location>
        <begin position="122"/>
        <end position="155"/>
    </location>
</feature>
<feature type="compositionally biased region" description="Polar residues" evidence="1">
    <location>
        <begin position="362"/>
        <end position="372"/>
    </location>
</feature>
<feature type="region of interest" description="Disordered" evidence="1">
    <location>
        <begin position="357"/>
        <end position="386"/>
    </location>
</feature>
<dbReference type="Proteomes" id="UP001153076">
    <property type="component" value="Unassembled WGS sequence"/>
</dbReference>
<dbReference type="PANTHER" id="PTHR33240:SF17">
    <property type="entry name" value="EUKARYOTIC PEPTIDE CHAIN RELEASE FACTOR GTP-BINDING SUBUNIT-LIKE"/>
    <property type="match status" value="1"/>
</dbReference>
<name>A0A9Q1QDZ0_9CARY</name>
<reference evidence="2" key="1">
    <citation type="submission" date="2022-04" db="EMBL/GenBank/DDBJ databases">
        <title>Carnegiea gigantea Genome sequencing and assembly v2.</title>
        <authorList>
            <person name="Copetti D."/>
            <person name="Sanderson M.J."/>
            <person name="Burquez A."/>
            <person name="Wojciechowski M.F."/>
        </authorList>
    </citation>
    <scope>NUCLEOTIDE SEQUENCE</scope>
    <source>
        <strain evidence="2">SGP5-SGP5p</strain>
        <tissue evidence="2">Aerial part</tissue>
    </source>
</reference>
<dbReference type="Gene3D" id="2.40.70.10">
    <property type="entry name" value="Acid Proteases"/>
    <property type="match status" value="1"/>
</dbReference>